<evidence type="ECO:0000256" key="2">
    <source>
        <dbReference type="SAM" id="MobiDB-lite"/>
    </source>
</evidence>
<dbReference type="GO" id="GO:0097729">
    <property type="term" value="C:9+2 motile cilium"/>
    <property type="evidence" value="ECO:0000318"/>
    <property type="project" value="GO_Central"/>
</dbReference>
<feature type="coiled-coil region" evidence="1">
    <location>
        <begin position="2215"/>
        <end position="2249"/>
    </location>
</feature>
<dbReference type="InterPro" id="IPR026983">
    <property type="entry name" value="DHC"/>
</dbReference>
<protein>
    <recommendedName>
        <fullName evidence="3">Dynein heavy chain linker domain-containing protein</fullName>
    </recommendedName>
</protein>
<dbReference type="KEGG" id="tva:5467652"/>
<dbReference type="STRING" id="5722.A2DC58"/>
<dbReference type="GO" id="GO:0045505">
    <property type="term" value="F:dynein intermediate chain binding"/>
    <property type="evidence" value="ECO:0000318"/>
    <property type="project" value="GO_Central"/>
</dbReference>
<dbReference type="PANTHER" id="PTHR10676:SF242">
    <property type="entry name" value="DYNEIN AXONEMAL HEAVY CHAIN 3"/>
    <property type="match status" value="1"/>
</dbReference>
<evidence type="ECO:0000313" key="5">
    <source>
        <dbReference type="Proteomes" id="UP000001542"/>
    </source>
</evidence>
<dbReference type="SMR" id="A2DC58"/>
<dbReference type="FunFam" id="1.20.140.100:FF:000028">
    <property type="entry name" value="Uncharacterized protein"/>
    <property type="match status" value="1"/>
</dbReference>
<dbReference type="Gene3D" id="3.20.180.20">
    <property type="entry name" value="Dynein heavy chain, N-terminal domain 2"/>
    <property type="match status" value="1"/>
</dbReference>
<reference evidence="4" key="2">
    <citation type="journal article" date="2007" name="Science">
        <title>Draft genome sequence of the sexually transmitted pathogen Trichomonas vaginalis.</title>
        <authorList>
            <person name="Carlton J.M."/>
            <person name="Hirt R.P."/>
            <person name="Silva J.C."/>
            <person name="Delcher A.L."/>
            <person name="Schatz M."/>
            <person name="Zhao Q."/>
            <person name="Wortman J.R."/>
            <person name="Bidwell S.L."/>
            <person name="Alsmark U.C.M."/>
            <person name="Besteiro S."/>
            <person name="Sicheritz-Ponten T."/>
            <person name="Noel C.J."/>
            <person name="Dacks J.B."/>
            <person name="Foster P.G."/>
            <person name="Simillion C."/>
            <person name="Van de Peer Y."/>
            <person name="Miranda-Saavedra D."/>
            <person name="Barton G.J."/>
            <person name="Westrop G.D."/>
            <person name="Mueller S."/>
            <person name="Dessi D."/>
            <person name="Fiori P.L."/>
            <person name="Ren Q."/>
            <person name="Paulsen I."/>
            <person name="Zhang H."/>
            <person name="Bastida-Corcuera F.D."/>
            <person name="Simoes-Barbosa A."/>
            <person name="Brown M.T."/>
            <person name="Hayes R.D."/>
            <person name="Mukherjee M."/>
            <person name="Okumura C.Y."/>
            <person name="Schneider R."/>
            <person name="Smith A.J."/>
            <person name="Vanacova S."/>
            <person name="Villalvazo M."/>
            <person name="Haas B.J."/>
            <person name="Pertea M."/>
            <person name="Feldblyum T.V."/>
            <person name="Utterback T.R."/>
            <person name="Shu C.L."/>
            <person name="Osoegawa K."/>
            <person name="de Jong P.J."/>
            <person name="Hrdy I."/>
            <person name="Horvathova L."/>
            <person name="Zubacova Z."/>
            <person name="Dolezal P."/>
            <person name="Malik S.B."/>
            <person name="Logsdon J.M. Jr."/>
            <person name="Henze K."/>
            <person name="Gupta A."/>
            <person name="Wang C.C."/>
            <person name="Dunne R.L."/>
            <person name="Upcroft J.A."/>
            <person name="Upcroft P."/>
            <person name="White O."/>
            <person name="Salzberg S.L."/>
            <person name="Tang P."/>
            <person name="Chiu C.-H."/>
            <person name="Lee Y.-S."/>
            <person name="Embley T.M."/>
            <person name="Coombs G.H."/>
            <person name="Mottram J.C."/>
            <person name="Tachezy J."/>
            <person name="Fraser-Liggett C.M."/>
            <person name="Johnson P.J."/>
        </authorList>
    </citation>
    <scope>NUCLEOTIDE SEQUENCE [LARGE SCALE GENOMIC DNA]</scope>
    <source>
        <strain evidence="4">G3</strain>
    </source>
</reference>
<dbReference type="Gene3D" id="1.20.140.100">
    <property type="entry name" value="Dynein heavy chain, N-terminal domain 2"/>
    <property type="match status" value="1"/>
</dbReference>
<dbReference type="VEuPathDB" id="TrichDB:TVAG_457340"/>
<dbReference type="InterPro" id="IPR042222">
    <property type="entry name" value="Dynein_2_N"/>
</dbReference>
<feature type="region of interest" description="Disordered" evidence="2">
    <location>
        <begin position="20"/>
        <end position="39"/>
    </location>
</feature>
<name>A2DC58_TRIV3</name>
<keyword evidence="1" id="KW-0175">Coiled coil</keyword>
<evidence type="ECO:0000313" key="4">
    <source>
        <dbReference type="EMBL" id="EAY22099.1"/>
    </source>
</evidence>
<accession>A2DC58</accession>
<feature type="coiled-coil region" evidence="1">
    <location>
        <begin position="2411"/>
        <end position="2445"/>
    </location>
</feature>
<dbReference type="GO" id="GO:0060294">
    <property type="term" value="P:cilium movement involved in cell motility"/>
    <property type="evidence" value="ECO:0000318"/>
    <property type="project" value="GO_Central"/>
</dbReference>
<feature type="domain" description="Dynein heavy chain linker" evidence="3">
    <location>
        <begin position="1069"/>
        <end position="1192"/>
    </location>
</feature>
<dbReference type="RefSeq" id="XP_001583085.1">
    <property type="nucleotide sequence ID" value="XM_001583035.1"/>
</dbReference>
<proteinExistence type="predicted"/>
<dbReference type="VEuPathDB" id="TrichDB:TVAGG3_0263070"/>
<dbReference type="GO" id="GO:0008569">
    <property type="term" value="F:minus-end-directed microtubule motor activity"/>
    <property type="evidence" value="ECO:0000318"/>
    <property type="project" value="GO_Central"/>
</dbReference>
<dbReference type="InParanoid" id="A2DC58"/>
<reference evidence="4" key="1">
    <citation type="submission" date="2006-10" db="EMBL/GenBank/DDBJ databases">
        <authorList>
            <person name="Amadeo P."/>
            <person name="Zhao Q."/>
            <person name="Wortman J."/>
            <person name="Fraser-Liggett C."/>
            <person name="Carlton J."/>
        </authorList>
    </citation>
    <scope>NUCLEOTIDE SEQUENCE</scope>
    <source>
        <strain evidence="4">G3</strain>
    </source>
</reference>
<dbReference type="InterPro" id="IPR042228">
    <property type="entry name" value="Dynein_linker_3"/>
</dbReference>
<sequence>MNTNPTFKTPEIDLSKIHAPKSARSTCPRRKSLQPSPVKLNQSSQLLANELKSSPILQTTLDLSQVTETTSKLLPNKLVDQGDAISYVSKSDSGSPDILLQFGSLNRENRYSFSVLQQPPIDGDFQTVSRSGVITLQQNGFSEFLSLDAFIKEKMNFDMISKINVFSQFKEYKTFKIWKLRTIKNLFNKKRDSISQKSWLTKTPLPPKFFEFRKIIQNLYKCELFPMNTVKIHYFNVIKRDFEDSAEKNLVIVQECSAATTKLLRELAENLYDKYLFESTPRSIDYVKDKKIPSELLSAATCLHKHGLSIVEEELVKEQRQKRIDIAFNNVKSLKQFSAVCDENIIKILLELFRKEAKKLCNIFITDNHEITFKVYLTFLNNSICLSPSFEEFQSLMNSTLELYLRYFHSYLRPICIDMKGELHVSEEDMQNHTPWRILMKNDLIFNEYLDKFMNALKESYDEAYQTLLTYKNTTHDIYEMDRQWESIKNSTDLTIFINNLSNLNKLKESAYSFRMNYSHGMISLEAHALQDDLKVVVDKLIENNNNILFRNYKIICQNIISDVKQKIDSLKLSGDTLEDLAVFNLGISNALNFIPELTKSTEIVNSIYSKAIEMGDFLTPILSQSLQEVNTVIDDFKSLLNRSQQMMLERKDYINSILNEQQKEIEKKIGIFGRQLKSQFSQIEPNQSPSVAINDINECLEKINNLKSTIKEFVNTASRLNFSGYDFSQIDKTESELKKILQYWNEYQVFMDEYNFLVESKMVELDMNRMIEFLGNYNERDLKNVQNPLFERMSLFFGQLYEYQPLFHILSKVQFNSERWFGFCQILEMNFEQFKFMIVKKVLNQTLMDKFDLIRNYILNMQQREDMIKTFNNYHEEYSNIVFKFVHSNICNHSVISFPNLSDITTQLQNYLLYIENSSSSEYFDSIKLRAEVWKSELNQSVSILNSLFDFQSQYIFMSSLLVSFLSLHFSYEYLHIQNIKNWFLSFLEKVTKEPHLISLVPKSEERLQSELSSSENTAMVSTKSLNSELFNSKASLSSLQNSQIKGISNDILLRVTNSDPSKFVGDFLINLLNECKKRCQFVSKEIENLFDIQRKEFPRLYFVDNKQLSNIILSCLNLKQSIDDLKPIFPSISKVAISITDQESLVGVTNNFGETYLFSGVFPLEKYTITQILNVIENEMRNSVKTSIGDAFTSREYTDLSKWYQKYPIQSSLIAENAYFFSSVMEIFSREYSKIDWLLFKQNVQETIKFLSKELQYYPEKSVLINLLMSLKLRHRDILQSFESEEKISQFSLKFRRHFFHQRNPYGDIFVNFADNQTIPYYYELITEPRLFPMTDSEEDSFLVFAHCLTNPETFFIKQFSDENNRNLLKVFADYIGMPYFEICSTNMLDNFIVAANKIKAIVNILSFPSITSQMHDYFRCVEDKLTTMKSSNSFHEITIGPTSFLINFQQENIPSSLKQRLRPIHLNKTSKTEFLQKIKEIQELNRNNDIQHDIKLDLLSKLVLRQNQIQEISQNKKKFRIFFDICEFLLTGKVVKYEEPITINLSETLFQKIENIKDQVFQLDTNSSKSYRQDYPTKSISKKIMITSKSTLIAMSLIFVSLGEKIQRITYSISSLTDDYVNLVINDYGSIQFMIFREIKEENVDSIIIPDISIKDFALILVEYKSFKQNQVEILAFVDSFINQMTSSQKSLQKHDGQILNELIKNVNTIRYISETDQSITMSKLIECVFTKEYKQALITEEKIRFIPLKTFMPFVITGDLSSGKRTFAKQFVNDKKDKKDLVLYASSFNKKIHMKVFNYLKLMKRNVYCPKFGNSLWIVLFDFNNAIKEVQDFVYGLSLFKTIQSPEDNIYYYCENVHLVVTTNDIKPFYEMQVPFYLIEQNGNENSIDWKKLESNIIFGSNLEKVKSLLENYEKPAVVKSFLEQNTKIDTVEVFFRIFSIYFGLENALKISSSFAINEQNIIEYQNHNFSTATLPTEFNFVSILFEIINLQLNVILNLDSLNYFRHIKNTEFVVLDNSDFHNQLFKALVKISQNKNRTTFILDMNKMNWDEVFDVLSFFLFNSENTLASTYFDQHEFTILNNYLNTEKTNKANRENFNLLFNLVNFFILVSDESQYLQIPDLFRQKMILLQLNKSLNLGVLTSTNQYIERVSPYVKNLNTREFDHHCKNHIKQFNDRFSDFTSEINVIIQFMQNLASLKSKLDIGGSKSNDESEIDENEIQKRVQLLEQKYKDSLQKENDLNKQKDENMQRLTFINNGLQVDLQDKYNKLINNMKSLPLQEQQHQIKQWLNVQDQTFSFSNIFKDIFGIATTSNFSDPSSSSPQTTLLVNNLSQIVLDQIDSSLVAKLAKFNLKGENNYTVIMKESEFGENKLSNIAVANNIVGCLCYIVHSITLSDERKSISQDLTSLNTRIKTHKQLVNRYKQQYEELLETAKRLSGVSECPSWLLKAWESNQNDVVKLFTQIEKFMEVMNSVITDSVETEHLVKQFTAIQVSYPYGISSFDQSQRYEILKSVELKMFTNPFELIKNHMALQMYFPVKTIKSLFTICDNNTKTNTKLSINTAQIFNVINFVDQIVFYNLLPLKPIFFSEKEKDNENLIPEPLNIFYDPQNVCQQLLIASHQENSRILFTSSEYHETLISAISSGETVIVVIDSVESGIKFCDDISHLRLELQATRTVHYKNIARPVSFSFKMFVVSVVDCNFLSKTKKNICVSNFSVKDLHKTEWFDISCVLCCNKKLFDDIIQSIDIYAQKTNDFYELIQKITDFSRDSWPEYFNNSIKMINMRNSLDKLVSLRNEINKTISDIENIMKEIKKFTTFTNLCKDVIDCVKDEHSVYQLLIAIKNNAKTNLTPQSSVTVFEDILLTFSSMLPSSERLGMICNFEHFYMKKYLDNTRNLYLEGTFPNIHSKQIRLVMPQLINHITSITTLTPKAYFTHTTAETIPDPSEHPVFIVVDKLISCDFAARFISNSLKKKTSIYGSFSHEIISKPSSIEKLIIYSKNTDQTIIMIYDSSMDDFVIPAMIDFSHIHNFNNFYVLMSEEEKIKMSPIFFEYIMSRPCTIAGITSILEKFPVNVTEMRRFEGPFVHLLICLSQRIDFNIPISQIISICRICYTIFEEKSFSDDEYRNSVSHFAYSLLSHYTNDKVIRDSINCIMSYFFGEKEPRIQGSSHADISNDAVYYSDTPIVPTNSFMMNNFGEQIDVGVRKGWKNIFNCDVIYFETEERKPRFEISSLKSSISNNDSDSNEEEDKNEFIKVEEEKPIVIKDAVLCNAYLNNGYLSIFGNKAINLFGYKTPNKSTSDNSDQNLVQCCVYDSDEFLGYVSIPCTSDRVLWQSSSIRVILPHINL</sequence>
<organism evidence="4 5">
    <name type="scientific">Trichomonas vaginalis (strain ATCC PRA-98 / G3)</name>
    <dbReference type="NCBI Taxonomy" id="412133"/>
    <lineage>
        <taxon>Eukaryota</taxon>
        <taxon>Metamonada</taxon>
        <taxon>Parabasalia</taxon>
        <taxon>Trichomonadida</taxon>
        <taxon>Trichomonadidae</taxon>
        <taxon>Trichomonas</taxon>
    </lineage>
</organism>
<dbReference type="InterPro" id="IPR013602">
    <property type="entry name" value="Dynein_heavy_linker"/>
</dbReference>
<evidence type="ECO:0000256" key="1">
    <source>
        <dbReference type="SAM" id="Coils"/>
    </source>
</evidence>
<dbReference type="PANTHER" id="PTHR10676">
    <property type="entry name" value="DYNEIN HEAVY CHAIN FAMILY PROTEIN"/>
    <property type="match status" value="1"/>
</dbReference>
<dbReference type="GO" id="GO:0051959">
    <property type="term" value="F:dynein light intermediate chain binding"/>
    <property type="evidence" value="ECO:0000318"/>
    <property type="project" value="GO_Central"/>
</dbReference>
<gene>
    <name evidence="4" type="ORF">TVAG_457340</name>
</gene>
<dbReference type="GO" id="GO:0036156">
    <property type="term" value="C:inner dynein arm"/>
    <property type="evidence" value="ECO:0000318"/>
    <property type="project" value="GO_Central"/>
</dbReference>
<feature type="domain" description="Dynein heavy chain linker" evidence="3">
    <location>
        <begin position="732"/>
        <end position="1031"/>
    </location>
</feature>
<keyword evidence="5" id="KW-1185">Reference proteome</keyword>
<dbReference type="EMBL" id="DS113186">
    <property type="protein sequence ID" value="EAY22099.1"/>
    <property type="molecule type" value="Genomic_DNA"/>
</dbReference>
<evidence type="ECO:0000259" key="3">
    <source>
        <dbReference type="Pfam" id="PF08393"/>
    </source>
</evidence>
<dbReference type="Pfam" id="PF08393">
    <property type="entry name" value="DHC_N2"/>
    <property type="match status" value="2"/>
</dbReference>
<dbReference type="Proteomes" id="UP000001542">
    <property type="component" value="Unassembled WGS sequence"/>
</dbReference>